<reference evidence="2 3" key="1">
    <citation type="journal article" date="2008" name="Nature">
        <title>The Phaeodactylum genome reveals the evolutionary history of diatom genomes.</title>
        <authorList>
            <person name="Bowler C."/>
            <person name="Allen A.E."/>
            <person name="Badger J.H."/>
            <person name="Grimwood J."/>
            <person name="Jabbari K."/>
            <person name="Kuo A."/>
            <person name="Maheswari U."/>
            <person name="Martens C."/>
            <person name="Maumus F."/>
            <person name="Otillar R.P."/>
            <person name="Rayko E."/>
            <person name="Salamov A."/>
            <person name="Vandepoele K."/>
            <person name="Beszteri B."/>
            <person name="Gruber A."/>
            <person name="Heijde M."/>
            <person name="Katinka M."/>
            <person name="Mock T."/>
            <person name="Valentin K."/>
            <person name="Verret F."/>
            <person name="Berges J.A."/>
            <person name="Brownlee C."/>
            <person name="Cadoret J.P."/>
            <person name="Chiovitti A."/>
            <person name="Choi C.J."/>
            <person name="Coesel S."/>
            <person name="De Martino A."/>
            <person name="Detter J.C."/>
            <person name="Durkin C."/>
            <person name="Falciatore A."/>
            <person name="Fournet J."/>
            <person name="Haruta M."/>
            <person name="Huysman M.J."/>
            <person name="Jenkins B.D."/>
            <person name="Jiroutova K."/>
            <person name="Jorgensen R.E."/>
            <person name="Joubert Y."/>
            <person name="Kaplan A."/>
            <person name="Kroger N."/>
            <person name="Kroth P.G."/>
            <person name="La Roche J."/>
            <person name="Lindquist E."/>
            <person name="Lommer M."/>
            <person name="Martin-Jezequel V."/>
            <person name="Lopez P.J."/>
            <person name="Lucas S."/>
            <person name="Mangogna M."/>
            <person name="McGinnis K."/>
            <person name="Medlin L.K."/>
            <person name="Montsant A."/>
            <person name="Oudot-Le Secq M.P."/>
            <person name="Napoli C."/>
            <person name="Obornik M."/>
            <person name="Parker M.S."/>
            <person name="Petit J.L."/>
            <person name="Porcel B.M."/>
            <person name="Poulsen N."/>
            <person name="Robison M."/>
            <person name="Rychlewski L."/>
            <person name="Rynearson T.A."/>
            <person name="Schmutz J."/>
            <person name="Shapiro H."/>
            <person name="Siaut M."/>
            <person name="Stanley M."/>
            <person name="Sussman M.R."/>
            <person name="Taylor A.R."/>
            <person name="Vardi A."/>
            <person name="von Dassow P."/>
            <person name="Vyverman W."/>
            <person name="Willis A."/>
            <person name="Wyrwicz L.S."/>
            <person name="Rokhsar D.S."/>
            <person name="Weissenbach J."/>
            <person name="Armbrust E.V."/>
            <person name="Green B.R."/>
            <person name="Van de Peer Y."/>
            <person name="Grigoriev I.V."/>
        </authorList>
    </citation>
    <scope>NUCLEOTIDE SEQUENCE [LARGE SCALE GENOMIC DNA]</scope>
    <source>
        <strain evidence="2 3">CCAP 1055/1</strain>
    </source>
</reference>
<dbReference type="RefSeq" id="XP_002185622.1">
    <property type="nucleotide sequence ID" value="XM_002185586.1"/>
</dbReference>
<dbReference type="Proteomes" id="UP000000759">
    <property type="component" value="Chromosome 11"/>
</dbReference>
<dbReference type="InParanoid" id="B5Y3B8"/>
<dbReference type="Pfam" id="PF02138">
    <property type="entry name" value="Beach"/>
    <property type="match status" value="1"/>
</dbReference>
<dbReference type="Gene3D" id="1.10.1540.10">
    <property type="entry name" value="BEACH domain"/>
    <property type="match status" value="1"/>
</dbReference>
<name>B5Y3B8_PHATC</name>
<dbReference type="STRING" id="556484.B5Y3B8"/>
<dbReference type="PROSITE" id="PS50197">
    <property type="entry name" value="BEACH"/>
    <property type="match status" value="1"/>
</dbReference>
<feature type="domain" description="BEACH" evidence="1">
    <location>
        <begin position="1"/>
        <end position="252"/>
    </location>
</feature>
<dbReference type="HOGENOM" id="CLU_224718_0_0_1"/>
<proteinExistence type="predicted"/>
<organism evidence="2 3">
    <name type="scientific">Phaeodactylum tricornutum (strain CCAP 1055/1)</name>
    <dbReference type="NCBI Taxonomy" id="556484"/>
    <lineage>
        <taxon>Eukaryota</taxon>
        <taxon>Sar</taxon>
        <taxon>Stramenopiles</taxon>
        <taxon>Ochrophyta</taxon>
        <taxon>Bacillariophyta</taxon>
        <taxon>Bacillariophyceae</taxon>
        <taxon>Bacillariophycidae</taxon>
        <taxon>Naviculales</taxon>
        <taxon>Phaeodactylaceae</taxon>
        <taxon>Phaeodactylum</taxon>
    </lineage>
</organism>
<sequence>MSNWKAKVIADWRLGKLSNFDFLMHLNSFAGRSFNDLTQYPIFPWIIADYDSDEIDLDDPNVYRDLSKPMGAIGAERAQQFQDRYEALASCCTDEDPPPFHYGTHYSCAAYVLYYLMRLEPFSRLALALQGGKFDVADRLFHDVGRSWKSASTENLQDVRELIPEFFYLPDLFVNANGFDFGQTQAGKSVHDVLLPKWAKGDPKRFVRINRQALESPYVCRHLHRWADLIFGFKQRGPEAVRCLNQFVHLTY</sequence>
<dbReference type="PANTHER" id="PTHR13743">
    <property type="entry name" value="BEIGE/BEACH-RELATED"/>
    <property type="match status" value="1"/>
</dbReference>
<dbReference type="InterPro" id="IPR050865">
    <property type="entry name" value="BEACH_Domain"/>
</dbReference>
<dbReference type="InterPro" id="IPR000409">
    <property type="entry name" value="BEACH_dom"/>
</dbReference>
<evidence type="ECO:0000313" key="2">
    <source>
        <dbReference type="EMBL" id="ACI65092.1"/>
    </source>
</evidence>
<gene>
    <name evidence="2" type="ORF">PHATR_13399</name>
</gene>
<dbReference type="SUPFAM" id="SSF81837">
    <property type="entry name" value="BEACH domain"/>
    <property type="match status" value="1"/>
</dbReference>
<evidence type="ECO:0000259" key="1">
    <source>
        <dbReference type="PROSITE" id="PS50197"/>
    </source>
</evidence>
<dbReference type="OrthoDB" id="26681at2759"/>
<dbReference type="CDD" id="cd06071">
    <property type="entry name" value="Beach"/>
    <property type="match status" value="1"/>
</dbReference>
<dbReference type="PaxDb" id="2850-Phatr13399"/>
<feature type="non-terminal residue" evidence="2">
    <location>
        <position position="252"/>
    </location>
</feature>
<dbReference type="EMBL" id="CP001141">
    <property type="protein sequence ID" value="ACI65092.1"/>
    <property type="molecule type" value="Genomic_DNA"/>
</dbReference>
<evidence type="ECO:0000313" key="3">
    <source>
        <dbReference type="Proteomes" id="UP000000759"/>
    </source>
</evidence>
<dbReference type="AlphaFoldDB" id="B5Y3B8"/>
<dbReference type="GeneID" id="7204575"/>
<keyword evidence="3" id="KW-1185">Reference proteome</keyword>
<dbReference type="SMART" id="SM01026">
    <property type="entry name" value="Beach"/>
    <property type="match status" value="1"/>
</dbReference>
<protein>
    <recommendedName>
        <fullName evidence="1">BEACH domain-containing protein</fullName>
    </recommendedName>
</protein>
<accession>B5Y3B8</accession>
<dbReference type="PANTHER" id="PTHR13743:SF123">
    <property type="entry name" value="PROTEIN FAN"/>
    <property type="match status" value="1"/>
</dbReference>
<dbReference type="InterPro" id="IPR036372">
    <property type="entry name" value="BEACH_dom_sf"/>
</dbReference>
<reference evidence="3" key="2">
    <citation type="submission" date="2008-08" db="EMBL/GenBank/DDBJ databases">
        <authorList>
            <consortium name="Diatom Consortium"/>
            <person name="Grigoriev I."/>
            <person name="Grimwood J."/>
            <person name="Kuo A."/>
            <person name="Otillar R.P."/>
            <person name="Salamov A."/>
            <person name="Detter J.C."/>
            <person name="Lindquist E."/>
            <person name="Shapiro H."/>
            <person name="Lucas S."/>
            <person name="Glavina del Rio T."/>
            <person name="Pitluck S."/>
            <person name="Rokhsar D."/>
            <person name="Bowler C."/>
        </authorList>
    </citation>
    <scope>GENOME REANNOTATION</scope>
    <source>
        <strain evidence="3">CCAP 1055/1</strain>
    </source>
</reference>
<dbReference type="eggNOG" id="KOG1786">
    <property type="taxonomic scope" value="Eukaryota"/>
</dbReference>
<dbReference type="KEGG" id="pti:PHATR_13399"/>